<dbReference type="Proteomes" id="UP001156389">
    <property type="component" value="Unassembled WGS sequence"/>
</dbReference>
<comment type="function">
    <text evidence="9 10">Catalyzes hydrolysis of the D-alanyl-D-alanine dipeptide.</text>
</comment>
<keyword evidence="4 9" id="KW-0378">Hydrolase</keyword>
<feature type="active site" description="Proton donor/acceptor" evidence="9">
    <location>
        <position position="248"/>
    </location>
</feature>
<dbReference type="PANTHER" id="PTHR43126:SF1">
    <property type="entry name" value="D-ALANYL-D-ALANINE DIPEPTIDASE"/>
    <property type="match status" value="1"/>
</dbReference>
<feature type="signal peptide" evidence="11">
    <location>
        <begin position="1"/>
        <end position="31"/>
    </location>
</feature>
<dbReference type="SUPFAM" id="SSF55166">
    <property type="entry name" value="Hedgehog/DD-peptidase"/>
    <property type="match status" value="1"/>
</dbReference>
<evidence type="ECO:0000256" key="9">
    <source>
        <dbReference type="HAMAP-Rule" id="MF_01924"/>
    </source>
</evidence>
<dbReference type="Pfam" id="PF01427">
    <property type="entry name" value="Peptidase_M15"/>
    <property type="match status" value="2"/>
</dbReference>
<evidence type="ECO:0000313" key="13">
    <source>
        <dbReference type="Proteomes" id="UP001156389"/>
    </source>
</evidence>
<organism evidence="12 13">
    <name type="scientific">Streptomyces gossypii</name>
    <dbReference type="NCBI Taxonomy" id="2883101"/>
    <lineage>
        <taxon>Bacteria</taxon>
        <taxon>Bacillati</taxon>
        <taxon>Actinomycetota</taxon>
        <taxon>Actinomycetes</taxon>
        <taxon>Kitasatosporales</taxon>
        <taxon>Streptomycetaceae</taxon>
        <taxon>Streptomyces</taxon>
    </lineage>
</organism>
<dbReference type="CDD" id="cd14817">
    <property type="entry name" value="D-Ala-D-Ala_dipeptidase_VanX"/>
    <property type="match status" value="1"/>
</dbReference>
<evidence type="ECO:0000256" key="8">
    <source>
        <dbReference type="ARBA" id="ARBA00023316"/>
    </source>
</evidence>
<evidence type="ECO:0000256" key="5">
    <source>
        <dbReference type="ARBA" id="ARBA00022833"/>
    </source>
</evidence>
<keyword evidence="3 9" id="KW-0479">Metal-binding</keyword>
<evidence type="ECO:0000256" key="3">
    <source>
        <dbReference type="ARBA" id="ARBA00022723"/>
    </source>
</evidence>
<dbReference type="Gene3D" id="3.30.1380.10">
    <property type="match status" value="1"/>
</dbReference>
<name>A0ABT2K371_9ACTN</name>
<comment type="cofactor">
    <cofactor evidence="9">
        <name>Zn(2+)</name>
        <dbReference type="ChEBI" id="CHEBI:29105"/>
    </cofactor>
    <text evidence="9">Binds 1 zinc ion per subunit.</text>
</comment>
<keyword evidence="11" id="KW-0732">Signal</keyword>
<dbReference type="InterPro" id="IPR000755">
    <property type="entry name" value="A_A_dipeptidase"/>
</dbReference>
<evidence type="ECO:0000256" key="2">
    <source>
        <dbReference type="ARBA" id="ARBA00022670"/>
    </source>
</evidence>
<keyword evidence="6 9" id="KW-0224">Dipeptidase</keyword>
<comment type="caution">
    <text evidence="12">The sequence shown here is derived from an EMBL/GenBank/DDBJ whole genome shotgun (WGS) entry which is preliminary data.</text>
</comment>
<feature type="binding site" evidence="9">
    <location>
        <position position="166"/>
    </location>
    <ligand>
        <name>Zn(2+)</name>
        <dbReference type="ChEBI" id="CHEBI:29105"/>
        <note>catalytic</note>
    </ligand>
</feature>
<dbReference type="EC" id="3.4.13.22" evidence="9 10"/>
<keyword evidence="7 9" id="KW-0482">Metalloprotease</keyword>
<evidence type="ECO:0000256" key="6">
    <source>
        <dbReference type="ARBA" id="ARBA00022997"/>
    </source>
</evidence>
<dbReference type="EMBL" id="JAJAGO010000022">
    <property type="protein sequence ID" value="MCT2594541.1"/>
    <property type="molecule type" value="Genomic_DNA"/>
</dbReference>
<dbReference type="PIRSF" id="PIRSF026671">
    <property type="entry name" value="AA_dipeptidase"/>
    <property type="match status" value="1"/>
</dbReference>
<evidence type="ECO:0000256" key="1">
    <source>
        <dbReference type="ARBA" id="ARBA00001362"/>
    </source>
</evidence>
<proteinExistence type="inferred from homology"/>
<sequence length="270" mass="30325">MAVTGFRGGRAAAVLALVCALVMAPPSPQGAASAPRTPAAARLPAGFVSLREAAPTVRQEIRYFTRHNFTGARVDGYRRPLCLLTVDAARALREAQRHFLKRGYTLKVYDCYRPQRAVDEFVRWAGDTGDRSGLKREFYPRVDKSQLLADGYIAAKSGHSRGSTVDLTLVELPAPPTRPYVPGEPLVPCIAPREERFPDNSVDMGTGYDCFDPLSRTLDERVAGRQRANRLLLKRGLERAGFRNYPAEWWHYTYEPETFPDTYFDFPVER</sequence>
<reference evidence="12 13" key="1">
    <citation type="submission" date="2021-10" db="EMBL/GenBank/DDBJ databases">
        <title>Streptomyces gossypii sp. nov., isolated from soil collected from cotton field.</title>
        <authorList>
            <person name="Ge X."/>
            <person name="Chen X."/>
            <person name="Liu W."/>
        </authorList>
    </citation>
    <scope>NUCLEOTIDE SEQUENCE [LARGE SCALE GENOMIC DNA]</scope>
    <source>
        <strain evidence="12 13">N2-109</strain>
    </source>
</reference>
<protein>
    <recommendedName>
        <fullName evidence="9 10">D-alanyl-D-alanine dipeptidase</fullName>
        <shortName evidence="9 10">D-Ala-D-Ala dipeptidase</shortName>
        <ecNumber evidence="9 10">3.4.13.22</ecNumber>
    </recommendedName>
</protein>
<accession>A0ABT2K371</accession>
<gene>
    <name evidence="12" type="ORF">LHJ74_32315</name>
</gene>
<evidence type="ECO:0000256" key="7">
    <source>
        <dbReference type="ARBA" id="ARBA00023049"/>
    </source>
</evidence>
<evidence type="ECO:0000256" key="4">
    <source>
        <dbReference type="ARBA" id="ARBA00022801"/>
    </source>
</evidence>
<keyword evidence="2 9" id="KW-0645">Protease</keyword>
<dbReference type="RefSeq" id="WP_260221884.1">
    <property type="nucleotide sequence ID" value="NZ_JAJAGO010000022.1"/>
</dbReference>
<evidence type="ECO:0000256" key="11">
    <source>
        <dbReference type="SAM" id="SignalP"/>
    </source>
</evidence>
<feature type="binding site" evidence="9">
    <location>
        <position position="159"/>
    </location>
    <ligand>
        <name>Zn(2+)</name>
        <dbReference type="ChEBI" id="CHEBI:29105"/>
        <note>catalytic</note>
    </ligand>
</feature>
<evidence type="ECO:0000256" key="10">
    <source>
        <dbReference type="PIRNR" id="PIRNR026671"/>
    </source>
</evidence>
<evidence type="ECO:0000313" key="12">
    <source>
        <dbReference type="EMBL" id="MCT2594541.1"/>
    </source>
</evidence>
<dbReference type="HAMAP" id="MF_01924">
    <property type="entry name" value="A_A_dipeptidase"/>
    <property type="match status" value="1"/>
</dbReference>
<keyword evidence="8 10" id="KW-0961">Cell wall biogenesis/degradation</keyword>
<feature type="site" description="Transition state stabilizer" evidence="9">
    <location>
        <position position="113"/>
    </location>
</feature>
<dbReference type="InterPro" id="IPR009045">
    <property type="entry name" value="Zn_M74/Hedgehog-like"/>
</dbReference>
<comment type="similarity">
    <text evidence="9 10">Belongs to the peptidase M15D family.</text>
</comment>
<feature type="binding site" evidence="9">
    <location>
        <position position="251"/>
    </location>
    <ligand>
        <name>Zn(2+)</name>
        <dbReference type="ChEBI" id="CHEBI:29105"/>
        <note>catalytic</note>
    </ligand>
</feature>
<keyword evidence="5 9" id="KW-0862">Zinc</keyword>
<feature type="chain" id="PRO_5046153643" description="D-alanyl-D-alanine dipeptidase" evidence="11">
    <location>
        <begin position="32"/>
        <end position="270"/>
    </location>
</feature>
<comment type="catalytic activity">
    <reaction evidence="1 9 10">
        <text>D-alanyl-D-alanine + H2O = 2 D-alanine</text>
        <dbReference type="Rhea" id="RHEA:20661"/>
        <dbReference type="ChEBI" id="CHEBI:15377"/>
        <dbReference type="ChEBI" id="CHEBI:57416"/>
        <dbReference type="ChEBI" id="CHEBI:57822"/>
        <dbReference type="EC" id="3.4.13.22"/>
    </reaction>
</comment>
<keyword evidence="13" id="KW-1185">Reference proteome</keyword>
<dbReference type="PANTHER" id="PTHR43126">
    <property type="entry name" value="D-ALANYL-D-ALANINE DIPEPTIDASE"/>
    <property type="match status" value="1"/>
</dbReference>